<protein>
    <submittedName>
        <fullName evidence="1">Uncharacterized protein</fullName>
    </submittedName>
</protein>
<proteinExistence type="predicted"/>
<organism evidence="1 2">
    <name type="scientific">Polarella glacialis</name>
    <name type="common">Dinoflagellate</name>
    <dbReference type="NCBI Taxonomy" id="89957"/>
    <lineage>
        <taxon>Eukaryota</taxon>
        <taxon>Sar</taxon>
        <taxon>Alveolata</taxon>
        <taxon>Dinophyceae</taxon>
        <taxon>Suessiales</taxon>
        <taxon>Suessiaceae</taxon>
        <taxon>Polarella</taxon>
    </lineage>
</organism>
<dbReference type="AlphaFoldDB" id="A0A813GQI6"/>
<dbReference type="EMBL" id="CAJNNV010029621">
    <property type="protein sequence ID" value="CAE8629273.1"/>
    <property type="molecule type" value="Genomic_DNA"/>
</dbReference>
<comment type="caution">
    <text evidence="1">The sequence shown here is derived from an EMBL/GenBank/DDBJ whole genome shotgun (WGS) entry which is preliminary data.</text>
</comment>
<dbReference type="Proteomes" id="UP000654075">
    <property type="component" value="Unassembled WGS sequence"/>
</dbReference>
<feature type="non-terminal residue" evidence="1">
    <location>
        <position position="68"/>
    </location>
</feature>
<dbReference type="OrthoDB" id="431742at2759"/>
<feature type="non-terminal residue" evidence="1">
    <location>
        <position position="1"/>
    </location>
</feature>
<evidence type="ECO:0000313" key="2">
    <source>
        <dbReference type="Proteomes" id="UP000654075"/>
    </source>
</evidence>
<keyword evidence="2" id="KW-1185">Reference proteome</keyword>
<accession>A0A813GQI6</accession>
<gene>
    <name evidence="1" type="ORF">PGLA1383_LOCUS45805</name>
</gene>
<reference evidence="1" key="1">
    <citation type="submission" date="2021-02" db="EMBL/GenBank/DDBJ databases">
        <authorList>
            <person name="Dougan E. K."/>
            <person name="Rhodes N."/>
            <person name="Thang M."/>
            <person name="Chan C."/>
        </authorList>
    </citation>
    <scope>NUCLEOTIDE SEQUENCE</scope>
</reference>
<evidence type="ECO:0000313" key="1">
    <source>
        <dbReference type="EMBL" id="CAE8629273.1"/>
    </source>
</evidence>
<sequence>DRRGEGRMLLALAEVNSERRGHKNREEALGFATEALQRFRAEGDKKLAGYALIVSLNIHMKRRADRKT</sequence>
<name>A0A813GQI6_POLGL</name>